<dbReference type="GO" id="GO:0005524">
    <property type="term" value="F:ATP binding"/>
    <property type="evidence" value="ECO:0007669"/>
    <property type="project" value="UniProtKB-KW"/>
</dbReference>
<evidence type="ECO:0000256" key="3">
    <source>
        <dbReference type="ARBA" id="ARBA00022475"/>
    </source>
</evidence>
<dbReference type="FunFam" id="1.20.1560.10:FF:000011">
    <property type="entry name" value="Multidrug ABC transporter ATP-binding protein"/>
    <property type="match status" value="1"/>
</dbReference>
<dbReference type="Proteomes" id="UP000267017">
    <property type="component" value="Unassembled WGS sequence"/>
</dbReference>
<dbReference type="AlphaFoldDB" id="A0A3P3U5A6"/>
<feature type="transmembrane region" description="Helical" evidence="9">
    <location>
        <begin position="249"/>
        <end position="269"/>
    </location>
</feature>
<dbReference type="Gene3D" id="3.40.50.300">
    <property type="entry name" value="P-loop containing nucleotide triphosphate hydrolases"/>
    <property type="match status" value="1"/>
</dbReference>
<evidence type="ECO:0000256" key="5">
    <source>
        <dbReference type="ARBA" id="ARBA00022741"/>
    </source>
</evidence>
<dbReference type="PROSITE" id="PS00211">
    <property type="entry name" value="ABC_TRANSPORTER_1"/>
    <property type="match status" value="1"/>
</dbReference>
<evidence type="ECO:0000256" key="8">
    <source>
        <dbReference type="ARBA" id="ARBA00023136"/>
    </source>
</evidence>
<dbReference type="PANTHER" id="PTHR43394:SF1">
    <property type="entry name" value="ATP-BINDING CASSETTE SUB-FAMILY B MEMBER 10, MITOCHONDRIAL"/>
    <property type="match status" value="1"/>
</dbReference>
<dbReference type="InterPro" id="IPR036640">
    <property type="entry name" value="ABC1_TM_sf"/>
</dbReference>
<dbReference type="SUPFAM" id="SSF90123">
    <property type="entry name" value="ABC transporter transmembrane region"/>
    <property type="match status" value="1"/>
</dbReference>
<dbReference type="OrthoDB" id="9770415at2"/>
<keyword evidence="3" id="KW-1003">Cell membrane</keyword>
<keyword evidence="2" id="KW-0813">Transport</keyword>
<gene>
    <name evidence="12" type="ORF">EHV15_22925</name>
</gene>
<dbReference type="GO" id="GO:0005886">
    <property type="term" value="C:plasma membrane"/>
    <property type="evidence" value="ECO:0007669"/>
    <property type="project" value="UniProtKB-SubCell"/>
</dbReference>
<dbReference type="RefSeq" id="WP_128633262.1">
    <property type="nucleotide sequence ID" value="NZ_RRCN01000001.1"/>
</dbReference>
<evidence type="ECO:0000313" key="13">
    <source>
        <dbReference type="Proteomes" id="UP000267017"/>
    </source>
</evidence>
<dbReference type="GO" id="GO:0016887">
    <property type="term" value="F:ATP hydrolysis activity"/>
    <property type="evidence" value="ECO:0007669"/>
    <property type="project" value="InterPro"/>
</dbReference>
<dbReference type="SUPFAM" id="SSF52540">
    <property type="entry name" value="P-loop containing nucleoside triphosphate hydrolases"/>
    <property type="match status" value="1"/>
</dbReference>
<reference evidence="12 13" key="1">
    <citation type="submission" date="2018-11" db="EMBL/GenBank/DDBJ databases">
        <title>Genome sequencing of Paenibacillus sp. KCOM 3021 (= ChDC PVNT-B20).</title>
        <authorList>
            <person name="Kook J.-K."/>
            <person name="Park S.-N."/>
            <person name="Lim Y.K."/>
        </authorList>
    </citation>
    <scope>NUCLEOTIDE SEQUENCE [LARGE SCALE GENOMIC DNA]</scope>
    <source>
        <strain evidence="12 13">KCOM 3021</strain>
    </source>
</reference>
<feature type="domain" description="ABC transmembrane type-1" evidence="11">
    <location>
        <begin position="20"/>
        <end position="304"/>
    </location>
</feature>
<keyword evidence="6 12" id="KW-0067">ATP-binding</keyword>
<dbReference type="InterPro" id="IPR011527">
    <property type="entry name" value="ABC1_TM_dom"/>
</dbReference>
<dbReference type="InterPro" id="IPR027417">
    <property type="entry name" value="P-loop_NTPase"/>
</dbReference>
<dbReference type="Pfam" id="PF00664">
    <property type="entry name" value="ABC_membrane"/>
    <property type="match status" value="1"/>
</dbReference>
<evidence type="ECO:0000256" key="1">
    <source>
        <dbReference type="ARBA" id="ARBA00004651"/>
    </source>
</evidence>
<evidence type="ECO:0000256" key="9">
    <source>
        <dbReference type="SAM" id="Phobius"/>
    </source>
</evidence>
<feature type="transmembrane region" description="Helical" evidence="9">
    <location>
        <begin position="281"/>
        <end position="301"/>
    </location>
</feature>
<feature type="transmembrane region" description="Helical" evidence="9">
    <location>
        <begin position="60"/>
        <end position="79"/>
    </location>
</feature>
<dbReference type="CDD" id="cd18541">
    <property type="entry name" value="ABC_6TM_TmrB_like"/>
    <property type="match status" value="1"/>
</dbReference>
<keyword evidence="13" id="KW-1185">Reference proteome</keyword>
<dbReference type="EMBL" id="RRCN01000001">
    <property type="protein sequence ID" value="RRJ65455.1"/>
    <property type="molecule type" value="Genomic_DNA"/>
</dbReference>
<name>A0A3P3U5A6_9BACL</name>
<evidence type="ECO:0000259" key="11">
    <source>
        <dbReference type="PROSITE" id="PS50929"/>
    </source>
</evidence>
<dbReference type="PROSITE" id="PS50929">
    <property type="entry name" value="ABC_TM1F"/>
    <property type="match status" value="1"/>
</dbReference>
<dbReference type="GO" id="GO:0015421">
    <property type="term" value="F:ABC-type oligopeptide transporter activity"/>
    <property type="evidence" value="ECO:0007669"/>
    <property type="project" value="TreeGrafter"/>
</dbReference>
<dbReference type="FunFam" id="3.40.50.300:FF:000221">
    <property type="entry name" value="Multidrug ABC transporter ATP-binding protein"/>
    <property type="match status" value="1"/>
</dbReference>
<dbReference type="Gene3D" id="1.20.1560.10">
    <property type="entry name" value="ABC transporter type 1, transmembrane domain"/>
    <property type="match status" value="1"/>
</dbReference>
<sequence length="581" mass="65061">MFSVLKNLGWFFKREKRRYIIGLFLLILAGIVELAPPRLLGSAIDEIVGGTVTWGSLTKYILLIIGFLLFIYWITYIWMHSLFGGSNLVERLLRSRFMSHLLRMTPPFFERSRTGDLMARATNDLRSVAQTAGFGMLTLTDSTAYLAVIFVAMGTLISWKLTLAAIIPLPFIALAMKIYGKIIHERYTLAQDAFGDMNDQVLESVAGIRVIRAYVQERNDEQRFADITNDVYQKNLAVAKVDAYFEPTIRLCVGLSYAIGLTYGIYLVFHNELTLGDLVSFNMYLGMMIWPMFAIGELINIMQRGGASLDRVNETLNVKPDVEDVPNPVQVETPETLEFKDVTFRYPTSTVNNLEHVNLKIQRGETLGIVGRTGSGKSTLLKQLLHEYPLGSGELSVSGVPIQDIAVKQLHGWVGYVPQEQILFSKTVRENIQFGCKDAPDEVIMEAIRTAAFDQDLGTLSDGLDTLVGERGVALSGGQKQRVSLARAFIADPDILILDDALSAVDARTEARIIENIRSRRAGKTTLISTHRLSAVEHADWIVVLEKGRIIEEGTHESLLARGGWYREQYERQQVESNLTD</sequence>
<accession>A0A3P3U5A6</accession>
<keyword evidence="5" id="KW-0547">Nucleotide-binding</keyword>
<comment type="caution">
    <text evidence="12">The sequence shown here is derived from an EMBL/GenBank/DDBJ whole genome shotgun (WGS) entry which is preliminary data.</text>
</comment>
<proteinExistence type="predicted"/>
<keyword evidence="8 9" id="KW-0472">Membrane</keyword>
<protein>
    <submittedName>
        <fullName evidence="12">ATP-binding cassette domain-containing protein</fullName>
    </submittedName>
</protein>
<feature type="transmembrane region" description="Helical" evidence="9">
    <location>
        <begin position="128"/>
        <end position="151"/>
    </location>
</feature>
<feature type="transmembrane region" description="Helical" evidence="9">
    <location>
        <begin position="157"/>
        <end position="176"/>
    </location>
</feature>
<evidence type="ECO:0000256" key="6">
    <source>
        <dbReference type="ARBA" id="ARBA00022840"/>
    </source>
</evidence>
<dbReference type="SMART" id="SM00382">
    <property type="entry name" value="AAA"/>
    <property type="match status" value="1"/>
</dbReference>
<dbReference type="InterPro" id="IPR003593">
    <property type="entry name" value="AAA+_ATPase"/>
</dbReference>
<comment type="subcellular location">
    <subcellularLocation>
        <location evidence="1">Cell membrane</location>
        <topology evidence="1">Multi-pass membrane protein</topology>
    </subcellularLocation>
</comment>
<evidence type="ECO:0000256" key="2">
    <source>
        <dbReference type="ARBA" id="ARBA00022448"/>
    </source>
</evidence>
<dbReference type="PROSITE" id="PS50893">
    <property type="entry name" value="ABC_TRANSPORTER_2"/>
    <property type="match status" value="1"/>
</dbReference>
<feature type="transmembrane region" description="Helical" evidence="9">
    <location>
        <begin position="20"/>
        <end position="40"/>
    </location>
</feature>
<feature type="domain" description="ABC transporter" evidence="10">
    <location>
        <begin position="337"/>
        <end position="572"/>
    </location>
</feature>
<evidence type="ECO:0000256" key="4">
    <source>
        <dbReference type="ARBA" id="ARBA00022692"/>
    </source>
</evidence>
<dbReference type="Pfam" id="PF00005">
    <property type="entry name" value="ABC_tran"/>
    <property type="match status" value="1"/>
</dbReference>
<dbReference type="InterPro" id="IPR017871">
    <property type="entry name" value="ABC_transporter-like_CS"/>
</dbReference>
<dbReference type="InterPro" id="IPR003439">
    <property type="entry name" value="ABC_transporter-like_ATP-bd"/>
</dbReference>
<evidence type="ECO:0000256" key="7">
    <source>
        <dbReference type="ARBA" id="ARBA00022989"/>
    </source>
</evidence>
<organism evidence="12 13">
    <name type="scientific">Paenibacillus oralis</name>
    <dbReference type="NCBI Taxonomy" id="2490856"/>
    <lineage>
        <taxon>Bacteria</taxon>
        <taxon>Bacillati</taxon>
        <taxon>Bacillota</taxon>
        <taxon>Bacilli</taxon>
        <taxon>Bacillales</taxon>
        <taxon>Paenibacillaceae</taxon>
        <taxon>Paenibacillus</taxon>
    </lineage>
</organism>
<dbReference type="PANTHER" id="PTHR43394">
    <property type="entry name" value="ATP-DEPENDENT PERMEASE MDL1, MITOCHONDRIAL"/>
    <property type="match status" value="1"/>
</dbReference>
<evidence type="ECO:0000313" key="12">
    <source>
        <dbReference type="EMBL" id="RRJ65455.1"/>
    </source>
</evidence>
<dbReference type="InterPro" id="IPR039421">
    <property type="entry name" value="Type_1_exporter"/>
</dbReference>
<evidence type="ECO:0000259" key="10">
    <source>
        <dbReference type="PROSITE" id="PS50893"/>
    </source>
</evidence>
<keyword evidence="7 9" id="KW-1133">Transmembrane helix</keyword>
<keyword evidence="4 9" id="KW-0812">Transmembrane</keyword>